<keyword evidence="3" id="KW-1185">Reference proteome</keyword>
<dbReference type="STRING" id="1314751.GCA_001591425_04267"/>
<dbReference type="RefSeq" id="WP_066420474.1">
    <property type="nucleotide sequence ID" value="NZ_CP018866.1"/>
</dbReference>
<name>A0A223KPY6_9BACI</name>
<accession>A0A223KPY6</accession>
<dbReference type="SUPFAM" id="SSF51735">
    <property type="entry name" value="NAD(P)-binding Rossmann-fold domains"/>
    <property type="match status" value="1"/>
</dbReference>
<sequence length="359" mass="42040">MGVYLFTGFPGFLAKQLVRELAKKEKEAKIYLLVLPSQLEKANEELSLLQYHHIQFEIIEGDITKEMLKIDSTNLERIYEEVEYVFHLAAIYDLAVKKDVAYRVNVIGTRNVIQFIKKITHLKRLIYFSTAYVAGLRKGTIYEYELDRNQSFRNHYEETKFWAEVEVQREMEQIPTTIIRPGIVIGDSLTGETAKFDGPYMILNFLQRLRYSPIIPYLHKENVELNVVPVDYIVQATIFLAHTDETTSKVFHLTNPNPIGTKEAYALMARQLLNKRPFGVFPLFLSKALLSFSFIRRWLMVEKEALDYFTCKSNYDCSEAVNYLRRSGIKCANFNSTVDTMVQYYKKHQYNKEKRILIK</sequence>
<dbReference type="GO" id="GO:0035336">
    <property type="term" value="P:long-chain fatty-acyl-CoA metabolic process"/>
    <property type="evidence" value="ECO:0007669"/>
    <property type="project" value="TreeGrafter"/>
</dbReference>
<organism evidence="2 3">
    <name type="scientific">Sutcliffiella cohnii</name>
    <dbReference type="NCBI Taxonomy" id="33932"/>
    <lineage>
        <taxon>Bacteria</taxon>
        <taxon>Bacillati</taxon>
        <taxon>Bacillota</taxon>
        <taxon>Bacilli</taxon>
        <taxon>Bacillales</taxon>
        <taxon>Bacillaceae</taxon>
        <taxon>Sutcliffiella</taxon>
    </lineage>
</organism>
<dbReference type="AlphaFoldDB" id="A0A223KPY6"/>
<proteinExistence type="predicted"/>
<dbReference type="Proteomes" id="UP000215224">
    <property type="component" value="Chromosome"/>
</dbReference>
<dbReference type="InterPro" id="IPR026055">
    <property type="entry name" value="FAR"/>
</dbReference>
<reference evidence="2 3" key="1">
    <citation type="submission" date="2016-12" db="EMBL/GenBank/DDBJ databases">
        <title>The whole genome sequencing and assembly of Bacillus cohnii DSM 6307T strain.</title>
        <authorList>
            <person name="Lee Y.-J."/>
            <person name="Yi H."/>
            <person name="Bahn Y.-S."/>
            <person name="Kim J.F."/>
            <person name="Lee D.-W."/>
        </authorList>
    </citation>
    <scope>NUCLEOTIDE SEQUENCE [LARGE SCALE GENOMIC DNA]</scope>
    <source>
        <strain evidence="2 3">DSM 6307</strain>
    </source>
</reference>
<dbReference type="PANTHER" id="PTHR11011:SF45">
    <property type="entry name" value="FATTY ACYL-COA REDUCTASE CG8306-RELATED"/>
    <property type="match status" value="1"/>
</dbReference>
<dbReference type="EMBL" id="CP018866">
    <property type="protein sequence ID" value="AST91414.1"/>
    <property type="molecule type" value="Genomic_DNA"/>
</dbReference>
<dbReference type="GO" id="GO:0080019">
    <property type="term" value="F:alcohol-forming very long-chain fatty acyl-CoA reductase activity"/>
    <property type="evidence" value="ECO:0007669"/>
    <property type="project" value="InterPro"/>
</dbReference>
<evidence type="ECO:0000313" key="3">
    <source>
        <dbReference type="Proteomes" id="UP000215224"/>
    </source>
</evidence>
<dbReference type="KEGG" id="bcoh:BC6307_09030"/>
<dbReference type="PANTHER" id="PTHR11011">
    <property type="entry name" value="MALE STERILITY PROTEIN 2-RELATED"/>
    <property type="match status" value="1"/>
</dbReference>
<dbReference type="InterPro" id="IPR013120">
    <property type="entry name" value="FAR_NAD-bd"/>
</dbReference>
<dbReference type="Pfam" id="PF07993">
    <property type="entry name" value="NAD_binding_4"/>
    <property type="match status" value="1"/>
</dbReference>
<feature type="domain" description="Thioester reductase (TE)" evidence="1">
    <location>
        <begin position="7"/>
        <end position="236"/>
    </location>
</feature>
<evidence type="ECO:0000259" key="1">
    <source>
        <dbReference type="Pfam" id="PF07993"/>
    </source>
</evidence>
<dbReference type="Gene3D" id="3.40.50.720">
    <property type="entry name" value="NAD(P)-binding Rossmann-like Domain"/>
    <property type="match status" value="1"/>
</dbReference>
<evidence type="ECO:0000313" key="2">
    <source>
        <dbReference type="EMBL" id="AST91414.1"/>
    </source>
</evidence>
<dbReference type="CDD" id="cd05263">
    <property type="entry name" value="MupV_like_SDR_e"/>
    <property type="match status" value="1"/>
</dbReference>
<dbReference type="InterPro" id="IPR036291">
    <property type="entry name" value="NAD(P)-bd_dom_sf"/>
</dbReference>
<dbReference type="GO" id="GO:0010345">
    <property type="term" value="P:suberin biosynthetic process"/>
    <property type="evidence" value="ECO:0007669"/>
    <property type="project" value="TreeGrafter"/>
</dbReference>
<protein>
    <recommendedName>
        <fullName evidence="1">Thioester reductase (TE) domain-containing protein</fullName>
    </recommendedName>
</protein>
<gene>
    <name evidence="2" type="ORF">BC6307_09030</name>
</gene>